<evidence type="ECO:0000313" key="1">
    <source>
        <dbReference type="EMBL" id="MET3866127.1"/>
    </source>
</evidence>
<reference evidence="1 2" key="1">
    <citation type="submission" date="2024-06" db="EMBL/GenBank/DDBJ databases">
        <title>Genomics of switchgrass bacterial isolates.</title>
        <authorList>
            <person name="Shade A."/>
        </authorList>
    </citation>
    <scope>NUCLEOTIDE SEQUENCE [LARGE SCALE GENOMIC DNA]</scope>
    <source>
        <strain evidence="1 2">PvP084</strain>
    </source>
</reference>
<keyword evidence="2" id="KW-1185">Reference proteome</keyword>
<proteinExistence type="predicted"/>
<sequence length="124" mass="13706">MAKPRKKSRTPIAQAIYEARLERGRERNRRWREARADRLATLEAEADVAAVDAAVVATLVRLHIEAREATGRRDPALPLVDVVRRARERLQEAGMDPASAREAVRERLRLGAPPDPAAAVAEAA</sequence>
<name>A0ABV2NI21_9HYPH</name>
<dbReference type="RefSeq" id="WP_043074434.1">
    <property type="nucleotide sequence ID" value="NZ_JAZBNP010000001.1"/>
</dbReference>
<dbReference type="Proteomes" id="UP001549119">
    <property type="component" value="Unassembled WGS sequence"/>
</dbReference>
<gene>
    <name evidence="1" type="ORF">ABIC20_003436</name>
</gene>
<evidence type="ECO:0000313" key="2">
    <source>
        <dbReference type="Proteomes" id="UP001549119"/>
    </source>
</evidence>
<comment type="caution">
    <text evidence="1">The sequence shown here is derived from an EMBL/GenBank/DDBJ whole genome shotgun (WGS) entry which is preliminary data.</text>
</comment>
<protein>
    <submittedName>
        <fullName evidence="1">Uncharacterized protein</fullName>
    </submittedName>
</protein>
<organism evidence="1 2">
    <name type="scientific">Methylobacterium radiotolerans</name>
    <dbReference type="NCBI Taxonomy" id="31998"/>
    <lineage>
        <taxon>Bacteria</taxon>
        <taxon>Pseudomonadati</taxon>
        <taxon>Pseudomonadota</taxon>
        <taxon>Alphaproteobacteria</taxon>
        <taxon>Hyphomicrobiales</taxon>
        <taxon>Methylobacteriaceae</taxon>
        <taxon>Methylobacterium</taxon>
    </lineage>
</organism>
<dbReference type="EMBL" id="JBEPNW010000002">
    <property type="protein sequence ID" value="MET3866127.1"/>
    <property type="molecule type" value="Genomic_DNA"/>
</dbReference>
<accession>A0ABV2NI21</accession>